<gene>
    <name evidence="1" type="ORF">METZ01_LOCUS252902</name>
</gene>
<organism evidence="1">
    <name type="scientific">marine metagenome</name>
    <dbReference type="NCBI Taxonomy" id="408172"/>
    <lineage>
        <taxon>unclassified sequences</taxon>
        <taxon>metagenomes</taxon>
        <taxon>ecological metagenomes</taxon>
    </lineage>
</organism>
<reference evidence="1" key="1">
    <citation type="submission" date="2018-05" db="EMBL/GenBank/DDBJ databases">
        <authorList>
            <person name="Lanie J.A."/>
            <person name="Ng W.-L."/>
            <person name="Kazmierczak K.M."/>
            <person name="Andrzejewski T.M."/>
            <person name="Davidsen T.M."/>
            <person name="Wayne K.J."/>
            <person name="Tettelin H."/>
            <person name="Glass J.I."/>
            <person name="Rusch D."/>
            <person name="Podicherti R."/>
            <person name="Tsui H.-C.T."/>
            <person name="Winkler M.E."/>
        </authorList>
    </citation>
    <scope>NUCLEOTIDE SEQUENCE</scope>
</reference>
<dbReference type="AlphaFoldDB" id="A0A382IKF4"/>
<proteinExistence type="predicted"/>
<accession>A0A382IKF4</accession>
<evidence type="ECO:0000313" key="1">
    <source>
        <dbReference type="EMBL" id="SVC00048.1"/>
    </source>
</evidence>
<sequence>MPNFLNPSSFVLTLDSQTYSGVEFTVQTMMLPDVTSEGAPVPFRSLNVAMAGDKLTYGAFEVSYLIDEDLLNYKEI</sequence>
<name>A0A382IKF4_9ZZZZ</name>
<protein>
    <submittedName>
        <fullName evidence="1">Uncharacterized protein</fullName>
    </submittedName>
</protein>
<feature type="non-terminal residue" evidence="1">
    <location>
        <position position="76"/>
    </location>
</feature>
<dbReference type="EMBL" id="UINC01067911">
    <property type="protein sequence ID" value="SVC00048.1"/>
    <property type="molecule type" value="Genomic_DNA"/>
</dbReference>